<reference evidence="3 4" key="1">
    <citation type="submission" date="2020-01" db="EMBL/GenBank/DDBJ databases">
        <title>Investigation of new actinobacteria for the biodesulphurisation of diesel fuel.</title>
        <authorList>
            <person name="Athi Narayanan S.M."/>
        </authorList>
    </citation>
    <scope>NUCLEOTIDE SEQUENCE [LARGE SCALE GENOMIC DNA]</scope>
    <source>
        <strain evidence="3 4">213E</strain>
    </source>
</reference>
<feature type="transmembrane region" description="Helical" evidence="2">
    <location>
        <begin position="127"/>
        <end position="147"/>
    </location>
</feature>
<feature type="transmembrane region" description="Helical" evidence="2">
    <location>
        <begin position="476"/>
        <end position="495"/>
    </location>
</feature>
<evidence type="ECO:0000256" key="1">
    <source>
        <dbReference type="SAM" id="MobiDB-lite"/>
    </source>
</evidence>
<accession>A0A7K3LPZ2</accession>
<evidence type="ECO:0000313" key="3">
    <source>
        <dbReference type="EMBL" id="NDK90278.1"/>
    </source>
</evidence>
<gene>
    <name evidence="3" type="ORF">GYA93_11895</name>
</gene>
<evidence type="ECO:0000256" key="2">
    <source>
        <dbReference type="SAM" id="Phobius"/>
    </source>
</evidence>
<feature type="transmembrane region" description="Helical" evidence="2">
    <location>
        <begin position="429"/>
        <end position="446"/>
    </location>
</feature>
<dbReference type="AlphaFoldDB" id="A0A7K3LPZ2"/>
<dbReference type="RefSeq" id="WP_059037533.1">
    <property type="nucleotide sequence ID" value="NZ_JAADZU010000034.1"/>
</dbReference>
<feature type="transmembrane region" description="Helical" evidence="2">
    <location>
        <begin position="404"/>
        <end position="423"/>
    </location>
</feature>
<feature type="transmembrane region" description="Helical" evidence="2">
    <location>
        <begin position="153"/>
        <end position="171"/>
    </location>
</feature>
<name>A0A7K3LPZ2_9ACTN</name>
<protein>
    <submittedName>
        <fullName evidence="3">FUSC family protein</fullName>
    </submittedName>
</protein>
<feature type="compositionally biased region" description="Basic and acidic residues" evidence="1">
    <location>
        <begin position="266"/>
        <end position="278"/>
    </location>
</feature>
<keyword evidence="4" id="KW-1185">Reference proteome</keyword>
<dbReference type="EMBL" id="JAADZU010000034">
    <property type="protein sequence ID" value="NDK90278.1"/>
    <property type="molecule type" value="Genomic_DNA"/>
</dbReference>
<feature type="transmembrane region" description="Helical" evidence="2">
    <location>
        <begin position="102"/>
        <end position="122"/>
    </location>
</feature>
<feature type="transmembrane region" description="Helical" evidence="2">
    <location>
        <begin position="54"/>
        <end position="72"/>
    </location>
</feature>
<keyword evidence="2" id="KW-1133">Transmembrane helix</keyword>
<sequence length="642" mass="68243">MTTSIPKEPVPDTSKKPAPAPAHDGGPALFILTLVVMVVSLGVGYSVGLGKASVLGAMVGLFCVMATFGGSLGSDLRRLAWLAPLTVFAACVPRALGNWNSFAGVLVLILVIFGLSLFPAVIPKFRLLGLGVGYAAVAGYGIALPAGTSELHIVMAVLLGLAIAVAVRVLAGISDPTKPTRVAVATPLRTSDFTTADIIRSWMVDRPSTWTTTVLTESLRFRRAVDLLRAQAARPTTQTPEKLGIAAALTAVNADAAAVADLVETRHPDGHPHTKQDSADDSSSRPVLTDNPTIPDGPRLTAASRALVATAEGHLDTIRQAATNRDSTPLPQVKELRSAFLRARVTAAIRPDSPELHQGLAKAVGILAAWGTGLQVAQPFFANTFFNAVVSMLQPTWTETLRRIGYRLLGCAIAIVLVVLAAVWLPEAMMALIAVVGLFALTWFMFSHPIVSNAGGVAMTVALTATTRHLDPLSTLAHVILMLLVAGVIVFLVSLPSVLRSRRTTVQDALSSANDRLLELLSEIETDDEPDDSTRFGIFVRATEISDQLRGSGAAMVPEQRARVESAADIIDMLTLVTVIYRDRTPTGTAFRDTITRTREILGGPTSQSRALAYDDSTADGVDIRIVRCARELVRLRATAYE</sequence>
<comment type="caution">
    <text evidence="3">The sequence shown here is derived from an EMBL/GenBank/DDBJ whole genome shotgun (WGS) entry which is preliminary data.</text>
</comment>
<feature type="region of interest" description="Disordered" evidence="1">
    <location>
        <begin position="1"/>
        <end position="21"/>
    </location>
</feature>
<evidence type="ECO:0000313" key="4">
    <source>
        <dbReference type="Proteomes" id="UP000466307"/>
    </source>
</evidence>
<dbReference type="Proteomes" id="UP000466307">
    <property type="component" value="Unassembled WGS sequence"/>
</dbReference>
<feature type="transmembrane region" description="Helical" evidence="2">
    <location>
        <begin position="28"/>
        <end position="48"/>
    </location>
</feature>
<proteinExistence type="predicted"/>
<feature type="region of interest" description="Disordered" evidence="1">
    <location>
        <begin position="266"/>
        <end position="300"/>
    </location>
</feature>
<organism evidence="3 4">
    <name type="scientific">Gordonia desulfuricans</name>
    <dbReference type="NCBI Taxonomy" id="89051"/>
    <lineage>
        <taxon>Bacteria</taxon>
        <taxon>Bacillati</taxon>
        <taxon>Actinomycetota</taxon>
        <taxon>Actinomycetes</taxon>
        <taxon>Mycobacteriales</taxon>
        <taxon>Gordoniaceae</taxon>
        <taxon>Gordonia</taxon>
    </lineage>
</organism>
<keyword evidence="2" id="KW-0472">Membrane</keyword>
<keyword evidence="2" id="KW-0812">Transmembrane</keyword>